<protein>
    <recommendedName>
        <fullName evidence="3">Retrotransposon gag domain-containing protein</fullName>
    </recommendedName>
</protein>
<feature type="region of interest" description="Disordered" evidence="1">
    <location>
        <begin position="201"/>
        <end position="227"/>
    </location>
</feature>
<feature type="region of interest" description="Disordered" evidence="1">
    <location>
        <begin position="1"/>
        <end position="51"/>
    </location>
</feature>
<proteinExistence type="predicted"/>
<dbReference type="InterPro" id="IPR005162">
    <property type="entry name" value="Retrotrans_gag_dom"/>
</dbReference>
<dbReference type="Pfam" id="PF03732">
    <property type="entry name" value="Retrotrans_gag"/>
    <property type="match status" value="1"/>
</dbReference>
<accession>A0A811QU69</accession>
<evidence type="ECO:0000256" key="2">
    <source>
        <dbReference type="SAM" id="Phobius"/>
    </source>
</evidence>
<dbReference type="EMBL" id="CAJGYO010000011">
    <property type="protein sequence ID" value="CAD6261412.1"/>
    <property type="molecule type" value="Genomic_DNA"/>
</dbReference>
<dbReference type="OrthoDB" id="621298at2759"/>
<keyword evidence="5" id="KW-1185">Reference proteome</keyword>
<comment type="caution">
    <text evidence="4">The sequence shown here is derived from an EMBL/GenBank/DDBJ whole genome shotgun (WGS) entry which is preliminary data.</text>
</comment>
<name>A0A811QU69_9POAL</name>
<feature type="compositionally biased region" description="Low complexity" evidence="1">
    <location>
        <begin position="203"/>
        <end position="219"/>
    </location>
</feature>
<evidence type="ECO:0000313" key="5">
    <source>
        <dbReference type="Proteomes" id="UP000604825"/>
    </source>
</evidence>
<evidence type="ECO:0000313" key="4">
    <source>
        <dbReference type="EMBL" id="CAD6261412.1"/>
    </source>
</evidence>
<gene>
    <name evidence="4" type="ORF">NCGR_LOCUS44833</name>
</gene>
<feature type="transmembrane region" description="Helical" evidence="2">
    <location>
        <begin position="143"/>
        <end position="160"/>
    </location>
</feature>
<dbReference type="AlphaFoldDB" id="A0A811QU69"/>
<sequence length="563" mass="61087">MGEGTDAAAVGISGSGSARVIHKKKTERNGLEWQRPSQPTTTPKPKSPPTLEATFLPNQPLSLLLFVLLPSRNASTRLPCALSLSSTFPKPVYENVKLCGLGYLKGMVKIYLLYESCRYWSVGSENGFGCHHILYGLKDIKRMLVLIFCFLSLVVAAAMPPKKRGRSQPKDKARAEGNSEAELLATMREMQNELRTLRQATRGGATQATPGASAAAVVGQDDPTTDGPKSAVSLKEWVCMKLDSFDGSCTPVQAADWLSYVEDKMDAFEVLDQDRVRYGTQLLKGEAQIWWKGVQSARTATHGPLTWSEFVKQFERRFYPATFLDKMKLDLNNYAQDKKAAAECEVGFNQIIRFVPHVAHDEECQWSGKCSICGQDHKNVVSRKNPNAKLRWEPVTSSSASSGTVQMMAVPPSAHLTVPPTQHCLLAPTPQYLLPPPATSPVPVPQSGAYWLPNATTPSTPIFPWVPTPTDPTVGASSSTGAPGVYAMPSVDSRDPGDVVTGLAMQMIGEAVMVSSARGPISSSFVCPGCVVSLADEDFVANLVVIPLEVFDVILGMDWLLSI</sequence>
<dbReference type="CDD" id="cd00303">
    <property type="entry name" value="retropepsin_like"/>
    <property type="match status" value="1"/>
</dbReference>
<organism evidence="4 5">
    <name type="scientific">Miscanthus lutarioriparius</name>
    <dbReference type="NCBI Taxonomy" id="422564"/>
    <lineage>
        <taxon>Eukaryota</taxon>
        <taxon>Viridiplantae</taxon>
        <taxon>Streptophyta</taxon>
        <taxon>Embryophyta</taxon>
        <taxon>Tracheophyta</taxon>
        <taxon>Spermatophyta</taxon>
        <taxon>Magnoliopsida</taxon>
        <taxon>Liliopsida</taxon>
        <taxon>Poales</taxon>
        <taxon>Poaceae</taxon>
        <taxon>PACMAD clade</taxon>
        <taxon>Panicoideae</taxon>
        <taxon>Andropogonodae</taxon>
        <taxon>Andropogoneae</taxon>
        <taxon>Saccharinae</taxon>
        <taxon>Miscanthus</taxon>
    </lineage>
</organism>
<evidence type="ECO:0000259" key="3">
    <source>
        <dbReference type="Pfam" id="PF03732"/>
    </source>
</evidence>
<keyword evidence="2" id="KW-0472">Membrane</keyword>
<keyword evidence="2" id="KW-0812">Transmembrane</keyword>
<dbReference type="Proteomes" id="UP000604825">
    <property type="component" value="Unassembled WGS sequence"/>
</dbReference>
<feature type="compositionally biased region" description="Low complexity" evidence="1">
    <location>
        <begin position="7"/>
        <end position="18"/>
    </location>
</feature>
<feature type="domain" description="Retrotransposon gag" evidence="3">
    <location>
        <begin position="282"/>
        <end position="362"/>
    </location>
</feature>
<evidence type="ECO:0000256" key="1">
    <source>
        <dbReference type="SAM" id="MobiDB-lite"/>
    </source>
</evidence>
<dbReference type="Pfam" id="PF08284">
    <property type="entry name" value="RVP_2"/>
    <property type="match status" value="1"/>
</dbReference>
<keyword evidence="2" id="KW-1133">Transmembrane helix</keyword>
<reference evidence="4" key="1">
    <citation type="submission" date="2020-10" db="EMBL/GenBank/DDBJ databases">
        <authorList>
            <person name="Han B."/>
            <person name="Lu T."/>
            <person name="Zhao Q."/>
            <person name="Huang X."/>
            <person name="Zhao Y."/>
        </authorList>
    </citation>
    <scope>NUCLEOTIDE SEQUENCE</scope>
</reference>